<protein>
    <submittedName>
        <fullName evidence="2">Uncharacterized protein</fullName>
    </submittedName>
</protein>
<gene>
    <name evidence="2" type="ORF">OLEA9_A100064</name>
</gene>
<dbReference type="Proteomes" id="UP000594638">
    <property type="component" value="Unassembled WGS sequence"/>
</dbReference>
<dbReference type="Gramene" id="OE9A100064T1">
    <property type="protein sequence ID" value="OE9A100064C1"/>
    <property type="gene ID" value="OE9A100064"/>
</dbReference>
<evidence type="ECO:0000256" key="1">
    <source>
        <dbReference type="SAM" id="MobiDB-lite"/>
    </source>
</evidence>
<comment type="caution">
    <text evidence="2">The sequence shown here is derived from an EMBL/GenBank/DDBJ whole genome shotgun (WGS) entry which is preliminary data.</text>
</comment>
<reference evidence="2 3" key="1">
    <citation type="submission" date="2019-12" db="EMBL/GenBank/DDBJ databases">
        <authorList>
            <person name="Alioto T."/>
            <person name="Alioto T."/>
            <person name="Gomez Garrido J."/>
        </authorList>
    </citation>
    <scope>NUCLEOTIDE SEQUENCE [LARGE SCALE GENOMIC DNA]</scope>
</reference>
<organism evidence="2 3">
    <name type="scientific">Olea europaea subsp. europaea</name>
    <dbReference type="NCBI Taxonomy" id="158383"/>
    <lineage>
        <taxon>Eukaryota</taxon>
        <taxon>Viridiplantae</taxon>
        <taxon>Streptophyta</taxon>
        <taxon>Embryophyta</taxon>
        <taxon>Tracheophyta</taxon>
        <taxon>Spermatophyta</taxon>
        <taxon>Magnoliopsida</taxon>
        <taxon>eudicotyledons</taxon>
        <taxon>Gunneridae</taxon>
        <taxon>Pentapetalae</taxon>
        <taxon>asterids</taxon>
        <taxon>lamiids</taxon>
        <taxon>Lamiales</taxon>
        <taxon>Oleaceae</taxon>
        <taxon>Oleeae</taxon>
        <taxon>Olea</taxon>
    </lineage>
</organism>
<dbReference type="OrthoDB" id="1899413at2759"/>
<evidence type="ECO:0000313" key="2">
    <source>
        <dbReference type="EMBL" id="CAA2994303.1"/>
    </source>
</evidence>
<dbReference type="EMBL" id="CACTIH010005471">
    <property type="protein sequence ID" value="CAA2994303.1"/>
    <property type="molecule type" value="Genomic_DNA"/>
</dbReference>
<feature type="compositionally biased region" description="Basic and acidic residues" evidence="1">
    <location>
        <begin position="50"/>
        <end position="61"/>
    </location>
</feature>
<feature type="region of interest" description="Disordered" evidence="1">
    <location>
        <begin position="50"/>
        <end position="81"/>
    </location>
</feature>
<dbReference type="AlphaFoldDB" id="A0A8S0SP04"/>
<name>A0A8S0SP04_OLEEU</name>
<sequence>MQKPVDDTKETVTFRAVSGDEEGRKRVEKVETDTHNIDTLKHIEKKLVDKGIQRQDRHPVDGRPLVKQAKGGHGGKFTWEGPEDEVANELDAAPAAVDEDDPNFVDEETEERILRGEVSGVEGLVVGQVEVPKLADEGVARIDVDPQLQSNV</sequence>
<evidence type="ECO:0000313" key="3">
    <source>
        <dbReference type="Proteomes" id="UP000594638"/>
    </source>
</evidence>
<keyword evidence="3" id="KW-1185">Reference proteome</keyword>
<proteinExistence type="predicted"/>
<accession>A0A8S0SP04</accession>